<accession>A0A7T2W0C6</accession>
<dbReference type="AlphaFoldDB" id="A0A7T2W0C6"/>
<proteinExistence type="predicted"/>
<organism evidence="1 2">
    <name type="scientific">Delftia acidovorans</name>
    <name type="common">Pseudomonas acidovorans</name>
    <name type="synonym">Comamonas acidovorans</name>
    <dbReference type="NCBI Taxonomy" id="80866"/>
    <lineage>
        <taxon>Bacteria</taxon>
        <taxon>Pseudomonadati</taxon>
        <taxon>Pseudomonadota</taxon>
        <taxon>Betaproteobacteria</taxon>
        <taxon>Burkholderiales</taxon>
        <taxon>Comamonadaceae</taxon>
        <taxon>Delftia</taxon>
    </lineage>
</organism>
<dbReference type="RefSeq" id="WP_197956449.1">
    <property type="nucleotide sequence ID" value="NZ_CP065668.1"/>
</dbReference>
<sequence length="168" mass="18617">MSDIHTSVAREYLTLPYTYTLAQELSASERQPLHLRKRQPLAAAVLAAVHAVSYAAPTVQRWRDLADAANLSETLLGMGVFTEPEAQSLFADAVAAVVDLGRKHGHGQEMRLNAVQLSHLVEFGEAYGQVLDVIPARTFIRAHRATERRLRELLVNSHGSDTYEFIVV</sequence>
<protein>
    <submittedName>
        <fullName evidence="1">Uncharacterized protein</fullName>
    </submittedName>
</protein>
<evidence type="ECO:0000313" key="2">
    <source>
        <dbReference type="Proteomes" id="UP000594778"/>
    </source>
</evidence>
<evidence type="ECO:0000313" key="1">
    <source>
        <dbReference type="EMBL" id="QPS09580.1"/>
    </source>
</evidence>
<gene>
    <name evidence="1" type="ORF">I6G66_06040</name>
</gene>
<dbReference type="EMBL" id="CP065668">
    <property type="protein sequence ID" value="QPS09580.1"/>
    <property type="molecule type" value="Genomic_DNA"/>
</dbReference>
<dbReference type="Proteomes" id="UP000594778">
    <property type="component" value="Chromosome"/>
</dbReference>
<reference evidence="1 2" key="1">
    <citation type="submission" date="2020-12" db="EMBL/GenBank/DDBJ databases">
        <title>FDA dAtabase for Regulatory Grade micrObial Sequences (FDA-ARGOS): Supporting development and validation of Infectious Disease Dx tests.</title>
        <authorList>
            <person name="Sproer C."/>
            <person name="Gronow S."/>
            <person name="Severitt S."/>
            <person name="Schroder I."/>
            <person name="Tallon L."/>
            <person name="Sadzewicz L."/>
            <person name="Zhao X."/>
            <person name="Boylan J."/>
            <person name="Ott S."/>
            <person name="Bowen H."/>
            <person name="Vavikolanu K."/>
            <person name="Mehta A."/>
            <person name="Aluvathingal J."/>
            <person name="Nadendla S."/>
            <person name="Lowell S."/>
            <person name="Myers T."/>
            <person name="Yan Y."/>
            <person name="Sichtig H."/>
        </authorList>
    </citation>
    <scope>NUCLEOTIDE SEQUENCE [LARGE SCALE GENOMIC DNA]</scope>
    <source>
        <strain evidence="1 2">FDAARGOS_909</strain>
    </source>
</reference>
<name>A0A7T2W0C6_DELAC</name>